<evidence type="ECO:0000313" key="2">
    <source>
        <dbReference type="Proteomes" id="UP000707206"/>
    </source>
</evidence>
<dbReference type="Gene3D" id="2.130.10.10">
    <property type="entry name" value="YVTN repeat-like/Quinoprotein amine dehydrogenase"/>
    <property type="match status" value="1"/>
</dbReference>
<gene>
    <name evidence="1" type="ORF">FK220_019040</name>
</gene>
<dbReference type="InterPro" id="IPR011047">
    <property type="entry name" value="Quinoprotein_ADH-like_sf"/>
</dbReference>
<reference evidence="1" key="1">
    <citation type="submission" date="2019-07" db="EMBL/GenBank/DDBJ databases">
        <authorList>
            <person name="De-Chao Zhang Q."/>
        </authorList>
    </citation>
    <scope>NUCLEOTIDE SEQUENCE</scope>
    <source>
        <strain evidence="1">TP-CH-4</strain>
    </source>
</reference>
<dbReference type="SUPFAM" id="SSF50998">
    <property type="entry name" value="Quinoprotein alcohol dehydrogenase-like"/>
    <property type="match status" value="1"/>
</dbReference>
<proteinExistence type="predicted"/>
<dbReference type="RefSeq" id="WP_152575953.1">
    <property type="nucleotide sequence ID" value="NZ_VIKU02000008.1"/>
</dbReference>
<keyword evidence="2" id="KW-1185">Reference proteome</keyword>
<dbReference type="Proteomes" id="UP000707206">
    <property type="component" value="Unassembled WGS sequence"/>
</dbReference>
<dbReference type="InterPro" id="IPR015943">
    <property type="entry name" value="WD40/YVTN_repeat-like_dom_sf"/>
</dbReference>
<protein>
    <submittedName>
        <fullName evidence="1">Ribonuclease HII</fullName>
    </submittedName>
</protein>
<organism evidence="1 2">
    <name type="scientific">Pelagihabitans pacificus</name>
    <dbReference type="NCBI Taxonomy" id="2696054"/>
    <lineage>
        <taxon>Bacteria</taxon>
        <taxon>Pseudomonadati</taxon>
        <taxon>Bacteroidota</taxon>
        <taxon>Flavobacteriia</taxon>
        <taxon>Flavobacteriales</taxon>
        <taxon>Flavobacteriaceae</taxon>
        <taxon>Pelagihabitans</taxon>
    </lineage>
</organism>
<reference evidence="1" key="2">
    <citation type="submission" date="2020-03" db="EMBL/GenBank/DDBJ databases">
        <title>Flavobacteriaceae bacterium strain TP-CH-4, a member of the family Flavobacteriaceae isolated from a deep-sea seamount.</title>
        <authorList>
            <person name="Zhang D.-C."/>
        </authorList>
    </citation>
    <scope>NUCLEOTIDE SEQUENCE</scope>
    <source>
        <strain evidence="1">TP-CH-4</strain>
    </source>
</reference>
<name>A0A967E7C7_9FLAO</name>
<sequence>MKLKSLVFLLPLLVFNCAKERTAKKTLADYIPTNSIAVLKINHLSSLMDSLPSNEFVGRLTETDPYHRMVESLAFLKQMGPESQGILIFSKRDTLPMDFLFITENLENIFGTDSLRIKYEQGSGSENGFSKFMIEDREVYSAIDKELVFIGSSENAIRNALDTQSQNRTDTIFRKLFNVSDSNQPGTLFVRLNKSDSFLSQIVAHDSRFKPSSFSDWMSLDIHSEPNQLLLGGLTTVNDSSSNFLNLFRNTKPLPNTTPSFAPIQASGMLSYSFNDYRVFANNQEHYLQHSPVTDSLFSAVEEIGFIYTGSDRAILLNTYGSEDITNFLAELRQGALEHQGTTILELSKTDFLTNGFKPLIDGFEARYSVILENAFLFSENPEVLREIISNYKNGTTFNQGSLYKTAQNNLSAASTILYIGSPKHMENLIKKELKPEFYRQIKTPKLSGYVFSTQVVADGGFFHTNLSIQKSSSMRRSLGVQPLFRVQLEAEIANRPQFVINHLTNQKEVVVQDQENRLYLISKDGKILWKKALNARIRGKIHQVDLFKNGRLQLAFTTNDHLWVLDRNGKEVKMLCKRFPGGNLNPLAVFDYDQKREYRLVVTQGNRISMYDRKGKIVKGFTYTRSEAPVLNAPKHLVIGNKDHLVFQLENGLLKILNRKGAVRVEVAEPIDFSTNEILLYQSQFAITDTKGVLHQIDQNGKVTRTPLYLNPEHGLDATSKTLVYINDNVLSIRGKKVTLDLGVYSPPIIFVVNDKIYISVTDLQSEKIYLFDSQAETIPGFPIYGNSMIDLADMDGDKNPDLVTKEKDSSLTVYRIYRDF</sequence>
<dbReference type="EMBL" id="VIKU02000008">
    <property type="protein sequence ID" value="NHF61457.1"/>
    <property type="molecule type" value="Genomic_DNA"/>
</dbReference>
<dbReference type="AlphaFoldDB" id="A0A967E7C7"/>
<evidence type="ECO:0000313" key="1">
    <source>
        <dbReference type="EMBL" id="NHF61457.1"/>
    </source>
</evidence>
<comment type="caution">
    <text evidence="1">The sequence shown here is derived from an EMBL/GenBank/DDBJ whole genome shotgun (WGS) entry which is preliminary data.</text>
</comment>
<accession>A0A967E7C7</accession>